<evidence type="ECO:0000313" key="1">
    <source>
        <dbReference type="EMBL" id="NJC72927.1"/>
    </source>
</evidence>
<protein>
    <recommendedName>
        <fullName evidence="3">Transposase</fullName>
    </recommendedName>
</protein>
<dbReference type="Proteomes" id="UP000722989">
    <property type="component" value="Unassembled WGS sequence"/>
</dbReference>
<proteinExistence type="predicted"/>
<reference evidence="1 2" key="1">
    <citation type="submission" date="2020-03" db="EMBL/GenBank/DDBJ databases">
        <title>WGS of the type strain of Planosporangium spp.</title>
        <authorList>
            <person name="Thawai C."/>
        </authorList>
    </citation>
    <scope>NUCLEOTIDE SEQUENCE [LARGE SCALE GENOMIC DNA]</scope>
    <source>
        <strain evidence="1 2">TBRC 5610</strain>
    </source>
</reference>
<gene>
    <name evidence="1" type="ORF">HC031_24885</name>
</gene>
<dbReference type="EMBL" id="JAATVY010000023">
    <property type="protein sequence ID" value="NJC72927.1"/>
    <property type="molecule type" value="Genomic_DNA"/>
</dbReference>
<comment type="caution">
    <text evidence="1">The sequence shown here is derived from an EMBL/GenBank/DDBJ whole genome shotgun (WGS) entry which is preliminary data.</text>
</comment>
<evidence type="ECO:0000313" key="2">
    <source>
        <dbReference type="Proteomes" id="UP000722989"/>
    </source>
</evidence>
<dbReference type="RefSeq" id="WP_167927838.1">
    <property type="nucleotide sequence ID" value="NZ_JAATVY010000023.1"/>
</dbReference>
<accession>A0ABX0Y680</accession>
<keyword evidence="2" id="KW-1185">Reference proteome</keyword>
<organism evidence="1 2">
    <name type="scientific">Planosporangium thailandense</name>
    <dbReference type="NCBI Taxonomy" id="765197"/>
    <lineage>
        <taxon>Bacteria</taxon>
        <taxon>Bacillati</taxon>
        <taxon>Actinomycetota</taxon>
        <taxon>Actinomycetes</taxon>
        <taxon>Micromonosporales</taxon>
        <taxon>Micromonosporaceae</taxon>
        <taxon>Planosporangium</taxon>
    </lineage>
</organism>
<name>A0ABX0Y680_9ACTN</name>
<evidence type="ECO:0008006" key="3">
    <source>
        <dbReference type="Google" id="ProtNLM"/>
    </source>
</evidence>
<sequence length="71" mass="7752">MPASLAGRLEQAGRRATPQRCSFASAAERIWIVLTPWIRDTVPAAMADRVRWAGALFRDRPTGRMAATGAL</sequence>